<keyword evidence="2" id="KW-1185">Reference proteome</keyword>
<evidence type="ECO:0000313" key="1">
    <source>
        <dbReference type="EMBL" id="SDU52691.1"/>
    </source>
</evidence>
<dbReference type="RefSeq" id="WP_092236683.1">
    <property type="nucleotide sequence ID" value="NZ_FNLL01000011.1"/>
</dbReference>
<sequence>MKDTENVHLKVQELCDCFATTDPLKEMSELKNDEDTQESALKWLALAALHGVNSNAKKISIKQANDGTVSVVAEYRDTNIPSPGADVAESIFKAIRQITHIEDKKGKSSLALGIRDSSLELKISLKDKEDHKKLSIKFP</sequence>
<gene>
    <name evidence="1" type="ORF">SAMN04487931_11140</name>
</gene>
<protein>
    <submittedName>
        <fullName evidence="1">Uncharacterized protein</fullName>
    </submittedName>
</protein>
<reference evidence="2" key="1">
    <citation type="submission" date="2016-10" db="EMBL/GenBank/DDBJ databases">
        <authorList>
            <person name="Varghese N."/>
            <person name="Submissions S."/>
        </authorList>
    </citation>
    <scope>NUCLEOTIDE SEQUENCE [LARGE SCALE GENOMIC DNA]</scope>
    <source>
        <strain evidence="2">DSM 3384</strain>
    </source>
</reference>
<organism evidence="1 2">
    <name type="scientific">Desulfobacula phenolica</name>
    <dbReference type="NCBI Taxonomy" id="90732"/>
    <lineage>
        <taxon>Bacteria</taxon>
        <taxon>Pseudomonadati</taxon>
        <taxon>Thermodesulfobacteriota</taxon>
        <taxon>Desulfobacteria</taxon>
        <taxon>Desulfobacterales</taxon>
        <taxon>Desulfobacteraceae</taxon>
        <taxon>Desulfobacula</taxon>
    </lineage>
</organism>
<evidence type="ECO:0000313" key="2">
    <source>
        <dbReference type="Proteomes" id="UP000199608"/>
    </source>
</evidence>
<dbReference type="EMBL" id="FNLL01000011">
    <property type="protein sequence ID" value="SDU52691.1"/>
    <property type="molecule type" value="Genomic_DNA"/>
</dbReference>
<dbReference type="Proteomes" id="UP000199608">
    <property type="component" value="Unassembled WGS sequence"/>
</dbReference>
<dbReference type="AlphaFoldDB" id="A0A1H2J930"/>
<proteinExistence type="predicted"/>
<name>A0A1H2J930_9BACT</name>
<accession>A0A1H2J930</accession>